<sequence>MTGLLVDAGFGTGAGGHAGVRAAAGAVRAVARRGAARCAVALALAAGAVLPAAATVMTHAQLMLPLAPVVNQRDVKLALPEGFDPAKPSWIAVRLLGVSAEPDPKGQVVLETAFELVPTAPSDMRITLSTRDMVRKPGSAGLAERLRAQAGDRDLNDVREDFGPELTDAYLALMEGKGSVFDTTVVRERPPTGRDDTQMLVSLVSASGIQPAYVELTLGQGELPPEMKAAGVTMGVPKEKVGAFLLSLSILVGWLVLRRRRPA</sequence>
<keyword evidence="1" id="KW-0812">Transmembrane</keyword>
<reference evidence="3" key="1">
    <citation type="submission" date="2025-08" db="UniProtKB">
        <authorList>
            <consortium name="RefSeq"/>
        </authorList>
    </citation>
    <scope>IDENTIFICATION</scope>
</reference>
<name>A0A8B6X607_9BURK</name>
<keyword evidence="1" id="KW-1133">Transmembrane helix</keyword>
<keyword evidence="1" id="KW-0472">Membrane</keyword>
<evidence type="ECO:0000313" key="3">
    <source>
        <dbReference type="RefSeq" id="WP_028312006.1"/>
    </source>
</evidence>
<dbReference type="Proteomes" id="UP000675920">
    <property type="component" value="Unplaced"/>
</dbReference>
<evidence type="ECO:0000256" key="1">
    <source>
        <dbReference type="SAM" id="Phobius"/>
    </source>
</evidence>
<keyword evidence="2" id="KW-1185">Reference proteome</keyword>
<feature type="transmembrane region" description="Helical" evidence="1">
    <location>
        <begin position="241"/>
        <end position="257"/>
    </location>
</feature>
<dbReference type="RefSeq" id="WP_028312006.1">
    <property type="nucleotide sequence ID" value="NZ_AXWS01000014.1"/>
</dbReference>
<organism evidence="2 3">
    <name type="scientific">Derxia gummosa DSM 723</name>
    <dbReference type="NCBI Taxonomy" id="1121388"/>
    <lineage>
        <taxon>Bacteria</taxon>
        <taxon>Pseudomonadati</taxon>
        <taxon>Pseudomonadota</taxon>
        <taxon>Betaproteobacteria</taxon>
        <taxon>Burkholderiales</taxon>
        <taxon>Alcaligenaceae</taxon>
        <taxon>Derxia</taxon>
    </lineage>
</organism>
<dbReference type="AlphaFoldDB" id="A0A8B6X607"/>
<evidence type="ECO:0000313" key="2">
    <source>
        <dbReference type="Proteomes" id="UP000675920"/>
    </source>
</evidence>
<protein>
    <submittedName>
        <fullName evidence="3">Uncharacterized protein</fullName>
    </submittedName>
</protein>
<accession>A0A8B6X607</accession>
<proteinExistence type="predicted"/>